<evidence type="ECO:0000256" key="4">
    <source>
        <dbReference type="ARBA" id="ARBA00022532"/>
    </source>
</evidence>
<evidence type="ECO:0000256" key="3">
    <source>
        <dbReference type="ARBA" id="ARBA00012995"/>
    </source>
</evidence>
<dbReference type="OMA" id="NANIVEC"/>
<evidence type="ECO:0000259" key="8">
    <source>
        <dbReference type="Pfam" id="PF02866"/>
    </source>
</evidence>
<dbReference type="InterPro" id="IPR015955">
    <property type="entry name" value="Lactate_DH/Glyco_Ohase_4_C"/>
</dbReference>
<evidence type="ECO:0000256" key="5">
    <source>
        <dbReference type="ARBA" id="ARBA00023002"/>
    </source>
</evidence>
<dbReference type="EMBL" id="BFEA01000177">
    <property type="protein sequence ID" value="GBG73120.1"/>
    <property type="molecule type" value="Genomic_DNA"/>
</dbReference>
<dbReference type="Proteomes" id="UP000265515">
    <property type="component" value="Unassembled WGS sequence"/>
</dbReference>
<dbReference type="GO" id="GO:0030060">
    <property type="term" value="F:L-malate dehydrogenase (NAD+) activity"/>
    <property type="evidence" value="ECO:0007669"/>
    <property type="project" value="UniProtKB-EC"/>
</dbReference>
<evidence type="ECO:0000256" key="6">
    <source>
        <dbReference type="ARBA" id="ARBA00023027"/>
    </source>
</evidence>
<keyword evidence="10" id="KW-1185">Reference proteome</keyword>
<name>A0A388KSU0_CHABU</name>
<sequence>MEHAARRLSRLAAHLQEQPEADDVSKYSSEQAVAEVAGLCPTVVQVPVVGGHAGATILPLLSQMSPSFSLTKQETDYLTNRIQNGGTEVVEAKAGAGSATLSMAYAAAKFANSCLRAMKGESGIVECTFVASEVTELPFFASRVVIGRNGIEEYLPLGPMNEYERMGLAKAIPELRASIEKGVHFVKK</sequence>
<dbReference type="PANTHER" id="PTHR11540:SF71">
    <property type="entry name" value="MALATE DEHYDROGENASE 1, PEROXISOMAL"/>
    <property type="match status" value="1"/>
</dbReference>
<proteinExistence type="inferred from homology"/>
<dbReference type="SUPFAM" id="SSF56327">
    <property type="entry name" value="LDH C-terminal domain-like"/>
    <property type="match status" value="1"/>
</dbReference>
<evidence type="ECO:0000256" key="2">
    <source>
        <dbReference type="ARBA" id="ARBA00011738"/>
    </source>
</evidence>
<evidence type="ECO:0000313" key="9">
    <source>
        <dbReference type="EMBL" id="GBG73120.1"/>
    </source>
</evidence>
<comment type="catalytic activity">
    <reaction evidence="7">
        <text>(S)-malate + NAD(+) = oxaloacetate + NADH + H(+)</text>
        <dbReference type="Rhea" id="RHEA:21432"/>
        <dbReference type="ChEBI" id="CHEBI:15378"/>
        <dbReference type="ChEBI" id="CHEBI:15589"/>
        <dbReference type="ChEBI" id="CHEBI:16452"/>
        <dbReference type="ChEBI" id="CHEBI:57540"/>
        <dbReference type="ChEBI" id="CHEBI:57945"/>
        <dbReference type="EC" id="1.1.1.37"/>
    </reaction>
</comment>
<keyword evidence="5" id="KW-0560">Oxidoreductase</keyword>
<accession>A0A388KSU0</accession>
<dbReference type="GO" id="GO:0006099">
    <property type="term" value="P:tricarboxylic acid cycle"/>
    <property type="evidence" value="ECO:0007669"/>
    <property type="project" value="UniProtKB-KW"/>
</dbReference>
<dbReference type="Gene3D" id="3.90.110.10">
    <property type="entry name" value="Lactate dehydrogenase/glycoside hydrolase, family 4, C-terminal"/>
    <property type="match status" value="1"/>
</dbReference>
<organism evidence="9 10">
    <name type="scientific">Chara braunii</name>
    <name type="common">Braun's stonewort</name>
    <dbReference type="NCBI Taxonomy" id="69332"/>
    <lineage>
        <taxon>Eukaryota</taxon>
        <taxon>Viridiplantae</taxon>
        <taxon>Streptophyta</taxon>
        <taxon>Charophyceae</taxon>
        <taxon>Charales</taxon>
        <taxon>Characeae</taxon>
        <taxon>Chara</taxon>
    </lineage>
</organism>
<protein>
    <recommendedName>
        <fullName evidence="3">malate dehydrogenase</fullName>
        <ecNumber evidence="3">1.1.1.37</ecNumber>
    </recommendedName>
</protein>
<comment type="caution">
    <text evidence="9">The sequence shown here is derived from an EMBL/GenBank/DDBJ whole genome shotgun (WGS) entry which is preliminary data.</text>
</comment>
<gene>
    <name evidence="9" type="ORF">CBR_g12837</name>
</gene>
<dbReference type="AlphaFoldDB" id="A0A388KSU0"/>
<dbReference type="GO" id="GO:0009507">
    <property type="term" value="C:chloroplast"/>
    <property type="evidence" value="ECO:0007669"/>
    <property type="project" value="TreeGrafter"/>
</dbReference>
<dbReference type="Gramene" id="GBG73120">
    <property type="protein sequence ID" value="GBG73120"/>
    <property type="gene ID" value="CBR_g12837"/>
</dbReference>
<dbReference type="Pfam" id="PF02866">
    <property type="entry name" value="Ldh_1_C"/>
    <property type="match status" value="1"/>
</dbReference>
<feature type="domain" description="Lactate/malate dehydrogenase C-terminal" evidence="8">
    <location>
        <begin position="30"/>
        <end position="186"/>
    </location>
</feature>
<dbReference type="STRING" id="69332.A0A388KSU0"/>
<dbReference type="InterPro" id="IPR022383">
    <property type="entry name" value="Lactate/malate_DH_C"/>
</dbReference>
<evidence type="ECO:0000256" key="1">
    <source>
        <dbReference type="ARBA" id="ARBA00008824"/>
    </source>
</evidence>
<keyword evidence="6" id="KW-0520">NAD</keyword>
<dbReference type="OrthoDB" id="1685274at2759"/>
<comment type="similarity">
    <text evidence="1">Belongs to the LDH/MDH superfamily. MDH type 1 family.</text>
</comment>
<comment type="subunit">
    <text evidence="2">Homodimer.</text>
</comment>
<dbReference type="FunFam" id="3.90.110.10:FF:000001">
    <property type="entry name" value="Malate dehydrogenase"/>
    <property type="match status" value="1"/>
</dbReference>
<dbReference type="EC" id="1.1.1.37" evidence="3"/>
<reference evidence="9 10" key="1">
    <citation type="journal article" date="2018" name="Cell">
        <title>The Chara Genome: Secondary Complexity and Implications for Plant Terrestrialization.</title>
        <authorList>
            <person name="Nishiyama T."/>
            <person name="Sakayama H."/>
            <person name="Vries J.D."/>
            <person name="Buschmann H."/>
            <person name="Saint-Marcoux D."/>
            <person name="Ullrich K.K."/>
            <person name="Haas F.B."/>
            <person name="Vanderstraeten L."/>
            <person name="Becker D."/>
            <person name="Lang D."/>
            <person name="Vosolsobe S."/>
            <person name="Rombauts S."/>
            <person name="Wilhelmsson P.K.I."/>
            <person name="Janitza P."/>
            <person name="Kern R."/>
            <person name="Heyl A."/>
            <person name="Rumpler F."/>
            <person name="Villalobos L.I.A.C."/>
            <person name="Clay J.M."/>
            <person name="Skokan R."/>
            <person name="Toyoda A."/>
            <person name="Suzuki Y."/>
            <person name="Kagoshima H."/>
            <person name="Schijlen E."/>
            <person name="Tajeshwar N."/>
            <person name="Catarino B."/>
            <person name="Hetherington A.J."/>
            <person name="Saltykova A."/>
            <person name="Bonnot C."/>
            <person name="Breuninger H."/>
            <person name="Symeonidi A."/>
            <person name="Radhakrishnan G.V."/>
            <person name="Van Nieuwerburgh F."/>
            <person name="Deforce D."/>
            <person name="Chang C."/>
            <person name="Karol K.G."/>
            <person name="Hedrich R."/>
            <person name="Ulvskov P."/>
            <person name="Glockner G."/>
            <person name="Delwiche C.F."/>
            <person name="Petrasek J."/>
            <person name="Van de Peer Y."/>
            <person name="Friml J."/>
            <person name="Beilby M."/>
            <person name="Dolan L."/>
            <person name="Kohara Y."/>
            <person name="Sugano S."/>
            <person name="Fujiyama A."/>
            <person name="Delaux P.-M."/>
            <person name="Quint M."/>
            <person name="TheiBen G."/>
            <person name="Hagemann M."/>
            <person name="Harholt J."/>
            <person name="Dunand C."/>
            <person name="Zachgo S."/>
            <person name="Langdale J."/>
            <person name="Maumus F."/>
            <person name="Straeten D.V.D."/>
            <person name="Gould S.B."/>
            <person name="Rensing S.A."/>
        </authorList>
    </citation>
    <scope>NUCLEOTIDE SEQUENCE [LARGE SCALE GENOMIC DNA]</scope>
    <source>
        <strain evidence="9 10">S276</strain>
    </source>
</reference>
<dbReference type="PANTHER" id="PTHR11540">
    <property type="entry name" value="MALATE AND LACTATE DEHYDROGENASE"/>
    <property type="match status" value="1"/>
</dbReference>
<evidence type="ECO:0000256" key="7">
    <source>
        <dbReference type="ARBA" id="ARBA00048313"/>
    </source>
</evidence>
<keyword evidence="4" id="KW-0816">Tricarboxylic acid cycle</keyword>
<evidence type="ECO:0000313" key="10">
    <source>
        <dbReference type="Proteomes" id="UP000265515"/>
    </source>
</evidence>